<dbReference type="InterPro" id="IPR011041">
    <property type="entry name" value="Quinoprot_gluc/sorb_DH_b-prop"/>
</dbReference>
<feature type="signal peptide" evidence="3">
    <location>
        <begin position="1"/>
        <end position="42"/>
    </location>
</feature>
<dbReference type="PANTHER" id="PTHR40469">
    <property type="entry name" value="SECRETED GLYCOSYL HYDROLASE"/>
    <property type="match status" value="1"/>
</dbReference>
<dbReference type="InterPro" id="IPR058094">
    <property type="entry name" value="Ig-like_OmpL47-like"/>
</dbReference>
<dbReference type="EMBL" id="SZQA01000006">
    <property type="protein sequence ID" value="TKK89575.1"/>
    <property type="molecule type" value="Genomic_DNA"/>
</dbReference>
<dbReference type="CDD" id="cd04084">
    <property type="entry name" value="CBM6_xylanase-like"/>
    <property type="match status" value="1"/>
</dbReference>
<dbReference type="SUPFAM" id="SSF52317">
    <property type="entry name" value="Class I glutamine amidotransferase-like"/>
    <property type="match status" value="1"/>
</dbReference>
<dbReference type="Pfam" id="PF18911">
    <property type="entry name" value="PKD_4"/>
    <property type="match status" value="2"/>
</dbReference>
<organism evidence="6 7">
    <name type="scientific">Herbidospora galbida</name>
    <dbReference type="NCBI Taxonomy" id="2575442"/>
    <lineage>
        <taxon>Bacteria</taxon>
        <taxon>Bacillati</taxon>
        <taxon>Actinomycetota</taxon>
        <taxon>Actinomycetes</taxon>
        <taxon>Streptosporangiales</taxon>
        <taxon>Streptosporangiaceae</taxon>
        <taxon>Herbidospora</taxon>
    </lineage>
</organism>
<dbReference type="SUPFAM" id="SSF49899">
    <property type="entry name" value="Concanavalin A-like lectins/glucanases"/>
    <property type="match status" value="2"/>
</dbReference>
<dbReference type="Pfam" id="PF03422">
    <property type="entry name" value="CBM_6"/>
    <property type="match status" value="1"/>
</dbReference>
<protein>
    <submittedName>
        <fullName evidence="6">DUF1349 domain-containing protein</fullName>
    </submittedName>
</protein>
<dbReference type="Proteomes" id="UP000308705">
    <property type="component" value="Unassembled WGS sequence"/>
</dbReference>
<dbReference type="OrthoDB" id="5522149at2"/>
<dbReference type="InterPro" id="IPR013783">
    <property type="entry name" value="Ig-like_fold"/>
</dbReference>
<feature type="domain" description="PKD" evidence="4">
    <location>
        <begin position="1067"/>
        <end position="1157"/>
    </location>
</feature>
<dbReference type="Pfam" id="PF22888">
    <property type="entry name" value="FIMAH"/>
    <property type="match status" value="1"/>
</dbReference>
<accession>A0A4U3MJJ1</accession>
<dbReference type="SMART" id="SM00089">
    <property type="entry name" value="PKD"/>
    <property type="match status" value="3"/>
</dbReference>
<name>A0A4U3MJJ1_9ACTN</name>
<dbReference type="Pfam" id="PF07995">
    <property type="entry name" value="GSDH"/>
    <property type="match status" value="1"/>
</dbReference>
<evidence type="ECO:0000313" key="6">
    <source>
        <dbReference type="EMBL" id="TKK89575.1"/>
    </source>
</evidence>
<dbReference type="Gene3D" id="3.40.50.880">
    <property type="match status" value="1"/>
</dbReference>
<dbReference type="SUPFAM" id="SSF49299">
    <property type="entry name" value="PKD domain"/>
    <property type="match status" value="2"/>
</dbReference>
<dbReference type="InterPro" id="IPR029062">
    <property type="entry name" value="Class_I_gatase-like"/>
</dbReference>
<dbReference type="InterPro" id="IPR013320">
    <property type="entry name" value="ConA-like_dom_sf"/>
</dbReference>
<dbReference type="InterPro" id="IPR035986">
    <property type="entry name" value="PKD_dom_sf"/>
</dbReference>
<dbReference type="Pfam" id="PF17851">
    <property type="entry name" value="GH43_C2"/>
    <property type="match status" value="2"/>
</dbReference>
<dbReference type="Pfam" id="PF06283">
    <property type="entry name" value="ThuA"/>
    <property type="match status" value="1"/>
</dbReference>
<evidence type="ECO:0000256" key="2">
    <source>
        <dbReference type="SAM" id="MobiDB-lite"/>
    </source>
</evidence>
<dbReference type="InterPro" id="IPR011042">
    <property type="entry name" value="6-blade_b-propeller_TolB-like"/>
</dbReference>
<gene>
    <name evidence="6" type="ORF">FDA94_09295</name>
</gene>
<dbReference type="PROSITE" id="PS51175">
    <property type="entry name" value="CBM6"/>
    <property type="match status" value="1"/>
</dbReference>
<dbReference type="InterPro" id="IPR012938">
    <property type="entry name" value="Glc/Sorbosone_DH"/>
</dbReference>
<dbReference type="NCBIfam" id="NF047446">
    <property type="entry name" value="barrel_OmpL47"/>
    <property type="match status" value="2"/>
</dbReference>
<feature type="chain" id="PRO_5020197885" evidence="3">
    <location>
        <begin position="43"/>
        <end position="1925"/>
    </location>
</feature>
<dbReference type="Gene3D" id="2.60.40.10">
    <property type="entry name" value="Immunoglobulins"/>
    <property type="match status" value="2"/>
</dbReference>
<dbReference type="Gene3D" id="3.30.1920.20">
    <property type="match status" value="2"/>
</dbReference>
<dbReference type="GO" id="GO:0030246">
    <property type="term" value="F:carbohydrate binding"/>
    <property type="evidence" value="ECO:0007669"/>
    <property type="project" value="InterPro"/>
</dbReference>
<dbReference type="InterPro" id="IPR000601">
    <property type="entry name" value="PKD_dom"/>
</dbReference>
<evidence type="ECO:0000259" key="5">
    <source>
        <dbReference type="PROSITE" id="PS51175"/>
    </source>
</evidence>
<dbReference type="InterPro" id="IPR005084">
    <property type="entry name" value="CBM6"/>
</dbReference>
<keyword evidence="1 3" id="KW-0732">Signal</keyword>
<dbReference type="InterPro" id="IPR054470">
    <property type="entry name" value="FIMAH_dom"/>
</dbReference>
<dbReference type="Gene3D" id="2.60.120.200">
    <property type="match status" value="2"/>
</dbReference>
<dbReference type="InterPro" id="IPR014756">
    <property type="entry name" value="Ig_E-set"/>
</dbReference>
<feature type="domain" description="CBM6" evidence="5">
    <location>
        <begin position="925"/>
        <end position="1057"/>
    </location>
</feature>
<dbReference type="CDD" id="cd00146">
    <property type="entry name" value="PKD"/>
    <property type="match status" value="2"/>
</dbReference>
<dbReference type="InterPro" id="IPR008979">
    <property type="entry name" value="Galactose-bd-like_sf"/>
</dbReference>
<dbReference type="SMART" id="SM00606">
    <property type="entry name" value="CBD_IV"/>
    <property type="match status" value="1"/>
</dbReference>
<dbReference type="Gene3D" id="2.60.120.260">
    <property type="entry name" value="Galactose-binding domain-like"/>
    <property type="match status" value="1"/>
</dbReference>
<evidence type="ECO:0000256" key="1">
    <source>
        <dbReference type="ARBA" id="ARBA00022729"/>
    </source>
</evidence>
<feature type="region of interest" description="Disordered" evidence="2">
    <location>
        <begin position="434"/>
        <end position="460"/>
    </location>
</feature>
<dbReference type="SUPFAM" id="SSF50952">
    <property type="entry name" value="Soluble quinoprotein glucose dehydrogenase"/>
    <property type="match status" value="1"/>
</dbReference>
<dbReference type="PANTHER" id="PTHR40469:SF2">
    <property type="entry name" value="GALACTOSE-BINDING DOMAIN-LIKE SUPERFAMILY PROTEIN"/>
    <property type="match status" value="1"/>
</dbReference>
<dbReference type="SUPFAM" id="SSF81296">
    <property type="entry name" value="E set domains"/>
    <property type="match status" value="1"/>
</dbReference>
<sequence>MSPRSRTWARLSEILPFKRKISLRRTVAVASAALMLPMPVLAFSAAPASAAADPEFKVLVFSKTTGFRHDAIPDAIAAIQKLGTENNFAVDVTEDSAQFTDANLAQYKAVIFNSTTGDPVSTADQKAAFERYIKGGGGFVGIHAASDGGYSWDWYRQLVGAYFKSHPAIQQATVVNEDKAHPSTSHLPTSWTRTDEWYDFQANPRNAVHVLQSLNQKSYTGSTQGIDHPISWCQDFDGGRSWYTGLGHTKESYVEANFTKMLLGGIRTAAGVEKADCSASLTGSYEKVALDTNTSNPMMTDIAKDGRVFYIDRLGDVKIIKPSGGTVTAGKMNVFTANESGLLGLALDRNFDSTNWLYLFYSPATGGNVDRLSRFTVVGDAIDFASEKVILNVPVQRAECCHHGGGMLMDHKTGDLWLGTGDNTNPFASNGYTPIDEGSGRSAWDAQRSSGNTNDLSGKVLRITPQPDGTYTIPAGNLFPPGTEKTKPEIYGMGFRNPFRIGIDPKTGNVMVADYGPDAGSASATRGPRGTVEWNALSAPGNYGWPYCVGNNTPYIDYNFQTSTSGSAFNCAAPVNESPNNTGLTTLPAAKAASIWYTSAVDQNNFPELNGGAPMAGPVYRYDEALASPVKWPAYWDGKAIFGEWNNNTLFSFQMNDAGTQQIKINRILRDMGFIRPMDIKFGYDGALYLVEWGSGFGGDNADSGIYRIEYVKGARPPIAKITADKTDGPAPLTVNFSSEGSRDPDGNPITIEWDFNDDGTVDSTAANPSYTYTAAGNYSAVLTVKNAAGVAAHANVPIVVGNTRPVVNITLPPAGGFFEFGDQVKYTITATDAEDGTIDCTKVQLQAYLGHDSHGHPLDQKTGCSGTIQTLSDSGHGINDNLYYILEATYADQGGAGGAGSLTGRSEVILQPKRKQAEHFTETGRVEGATGTDTPGVATETTTDPLGGNLNIGFTNDGDFWAYNPVNLSGIDSVSLRVSSAGPGGTVQIKTGNPNTGTLVGSVDITPTGGWQTFKDVSVPLTNVPTTTAPLYFIVRKPASAGNGDYLLNFNWVDFVGKGVTDNQRPTITATGTPLTGTAPLKVDFTSTATDPDGDTPLTYKWNFGVTGAAQPTTANASYTYNAPGTYVATVTVTDAKGSSNSASVNVKVEAPNVTCFSGRSDDFLGSDLNRNRWSVLRENQDLKVVDGSLVIPTSLTDIYGTDNSTPVSNVVLQPLPSGAWTATAKVTMRADQQYQQAGLVVYGDDDNYAKMVIQGRAANATPDHAQRIFQFIREEAGVPNEVTASNTANLGDAFPDTFYVRFSSNGSNLNASYSADGTTFTAMSETKQLAGITNPRIGLVSFANTGQRAVVDAKFDWFSITPDDTAGNTDPNDDFNGTTIDPCRWNAIVRPDATTAKVADGNLELTTTTGDIYGTGNSGPKNFILQTAPSGDWTLETKVDASTLSEQYQQGGLMVYTDDDNYVKFDLLTTNAAGSTVVRGVELRSEVGGTVQNPQPNANPGTGVVWLRLKKTGTVFQGSYSTNGTTWTDMSATVSNTAVGTPKIGVYTIGTNQQAAKTVKFDYFKLTKAGAVDTTAPTTTATTTPTAPNAAGWFTSAVLVNLAATDNSGGSGVDKTEYQIDGGAWTTYTTAFSVAGDGNHTVNYRSVDKAANTEATKSLALKLDVTAPVTTADFLPVSQDTVPVTLAATDATSGVEKIEYALDGGAWTAYTAAVNVSGVGEHQLQYRATDKAGNVEETKAATIKIEETEPTILISGVSEGASYGDSTNVTIAWEVAGTGIKTVTGTLDGQPVTSGSVQELYRLALGEHTLTVDVTTNAGGTYSQSVKFKTTTSTDDISALISRFKDAGQLTATAAAKLQDDINKVMVSENKERERDKVKIVKKLTRFIEAVNDPKVVNNVVVKATLIRDANALIVENGGTPVV</sequence>
<dbReference type="InterPro" id="IPR022409">
    <property type="entry name" value="PKD/Chitinase_dom"/>
</dbReference>
<dbReference type="GO" id="GO:0005975">
    <property type="term" value="P:carbohydrate metabolic process"/>
    <property type="evidence" value="ECO:0007669"/>
    <property type="project" value="UniProtKB-ARBA"/>
</dbReference>
<feature type="domain" description="PKD" evidence="4">
    <location>
        <begin position="718"/>
        <end position="801"/>
    </location>
</feature>
<dbReference type="InterPro" id="IPR041542">
    <property type="entry name" value="GH43_C2"/>
</dbReference>
<dbReference type="Gene3D" id="2.120.10.30">
    <property type="entry name" value="TolB, C-terminal domain"/>
    <property type="match status" value="1"/>
</dbReference>
<dbReference type="PROSITE" id="PS50093">
    <property type="entry name" value="PKD"/>
    <property type="match status" value="2"/>
</dbReference>
<dbReference type="SUPFAM" id="SSF49785">
    <property type="entry name" value="Galactose-binding domain-like"/>
    <property type="match status" value="1"/>
</dbReference>
<keyword evidence="7" id="KW-1185">Reference proteome</keyword>
<dbReference type="InterPro" id="IPR029010">
    <property type="entry name" value="ThuA-like"/>
</dbReference>
<evidence type="ECO:0000256" key="3">
    <source>
        <dbReference type="SAM" id="SignalP"/>
    </source>
</evidence>
<reference evidence="6 7" key="1">
    <citation type="submission" date="2019-04" db="EMBL/GenBank/DDBJ databases">
        <title>Herbidospora sp. NEAU-GS14.nov., a novel actinomycete isolated from soil.</title>
        <authorList>
            <person name="Han L."/>
        </authorList>
    </citation>
    <scope>NUCLEOTIDE SEQUENCE [LARGE SCALE GENOMIC DNA]</scope>
    <source>
        <strain evidence="6 7">NEAU-GS14</strain>
    </source>
</reference>
<evidence type="ECO:0000313" key="7">
    <source>
        <dbReference type="Proteomes" id="UP000308705"/>
    </source>
</evidence>
<proteinExistence type="predicted"/>
<dbReference type="InterPro" id="IPR006584">
    <property type="entry name" value="Cellulose-bd_IV"/>
</dbReference>
<feature type="compositionally biased region" description="Polar residues" evidence="2">
    <location>
        <begin position="447"/>
        <end position="456"/>
    </location>
</feature>
<evidence type="ECO:0000259" key="4">
    <source>
        <dbReference type="PROSITE" id="PS50093"/>
    </source>
</evidence>
<comment type="caution">
    <text evidence="6">The sequence shown here is derived from an EMBL/GenBank/DDBJ whole genome shotgun (WGS) entry which is preliminary data.</text>
</comment>